<dbReference type="AlphaFoldDB" id="A0A6N1MI64"/>
<evidence type="ECO:0000313" key="2">
    <source>
        <dbReference type="EMBL" id="QKU21858.1"/>
    </source>
</evidence>
<dbReference type="RefSeq" id="WP_174894505.1">
    <property type="nucleotide sequence ID" value="NZ_CP054803.1"/>
</dbReference>
<reference evidence="2 3" key="1">
    <citation type="submission" date="2019-11" db="EMBL/GenBank/DDBJ databases">
        <title>FDA dAtabase for Regulatory Grade micrObial Sequences (FDA-ARGOS): Supporting development and validation of Infectious Disease Dx tests.</title>
        <authorList>
            <person name="Patel R."/>
            <person name="Rucinski S."/>
            <person name="Tallon L."/>
            <person name="Sadzewicz L."/>
            <person name="Vavikolanu K."/>
            <person name="Mehta A."/>
            <person name="Aluvathingal J."/>
            <person name="Nadendla S."/>
            <person name="Nandy P."/>
            <person name="Geyer C."/>
            <person name="Yan Y."/>
            <person name="Sichtig H."/>
        </authorList>
    </citation>
    <scope>NUCLEOTIDE SEQUENCE [LARGE SCALE GENOMIC DNA]</scope>
    <source>
        <strain evidence="2 3">FDAARGOS_557</strain>
    </source>
</reference>
<proteinExistence type="predicted"/>
<evidence type="ECO:0000256" key="1">
    <source>
        <dbReference type="SAM" id="MobiDB-lite"/>
    </source>
</evidence>
<gene>
    <name evidence="2" type="ORF">FOB19_10880</name>
</gene>
<organism evidence="2 3">
    <name type="scientific">Acinetobacter lwoffii</name>
    <dbReference type="NCBI Taxonomy" id="28090"/>
    <lineage>
        <taxon>Bacteria</taxon>
        <taxon>Pseudomonadati</taxon>
        <taxon>Pseudomonadota</taxon>
        <taxon>Gammaproteobacteria</taxon>
        <taxon>Moraxellales</taxon>
        <taxon>Moraxellaceae</taxon>
        <taxon>Acinetobacter</taxon>
    </lineage>
</organism>
<feature type="compositionally biased region" description="Low complexity" evidence="1">
    <location>
        <begin position="13"/>
        <end position="30"/>
    </location>
</feature>
<evidence type="ECO:0000313" key="3">
    <source>
        <dbReference type="Proteomes" id="UP000509126"/>
    </source>
</evidence>
<feature type="compositionally biased region" description="Polar residues" evidence="1">
    <location>
        <begin position="88"/>
        <end position="99"/>
    </location>
</feature>
<name>A0A6N1MI64_ACILW</name>
<protein>
    <submittedName>
        <fullName evidence="2">Uncharacterized protein</fullName>
    </submittedName>
</protein>
<feature type="compositionally biased region" description="Polar residues" evidence="1">
    <location>
        <begin position="41"/>
        <end position="55"/>
    </location>
</feature>
<feature type="region of interest" description="Disordered" evidence="1">
    <location>
        <begin position="83"/>
        <end position="121"/>
    </location>
</feature>
<feature type="region of interest" description="Disordered" evidence="1">
    <location>
        <begin position="1"/>
        <end position="58"/>
    </location>
</feature>
<sequence length="121" mass="13025">MAARKVSTPGAKTPEPTVETTAQPTTAEQADAALEHITGQDAESQDQSTNETSSLDALVEPTAEDLEAKKEYEEFLQWRKTKGVAAQPATQHAPTSDASTEPAAKRTRQVVGPNGWITEEY</sequence>
<dbReference type="Proteomes" id="UP000509126">
    <property type="component" value="Chromosome"/>
</dbReference>
<dbReference type="EMBL" id="CP054803">
    <property type="protein sequence ID" value="QKU21858.1"/>
    <property type="molecule type" value="Genomic_DNA"/>
</dbReference>
<accession>A0A6N1MI64</accession>